<feature type="domain" description="UspA" evidence="4">
    <location>
        <begin position="6"/>
        <end position="157"/>
    </location>
</feature>
<dbReference type="PANTHER" id="PTHR46268">
    <property type="entry name" value="STRESS RESPONSE PROTEIN NHAX"/>
    <property type="match status" value="1"/>
</dbReference>
<comment type="similarity">
    <text evidence="1">Belongs to the universal stress protein A family.</text>
</comment>
<dbReference type="eggNOG" id="COG0589">
    <property type="taxonomic scope" value="Bacteria"/>
</dbReference>
<name>A6EZZ5_9GAMM</name>
<reference evidence="5 6" key="1">
    <citation type="submission" date="2007-06" db="EMBL/GenBank/DDBJ databases">
        <authorList>
            <person name="Green D."/>
            <person name="Ferriera S."/>
            <person name="Johnson J."/>
            <person name="Kravitz S."/>
            <person name="Beeson K."/>
            <person name="Sutton G."/>
            <person name="Rogers Y.-H."/>
            <person name="Friedman R."/>
            <person name="Frazier M."/>
            <person name="Venter J.C."/>
        </authorList>
    </citation>
    <scope>NUCLEOTIDE SEQUENCE [LARGE SCALE GENOMIC DNA]</scope>
    <source>
        <strain evidence="5 6">DG893</strain>
    </source>
</reference>
<dbReference type="CDD" id="cd00293">
    <property type="entry name" value="USP-like"/>
    <property type="match status" value="1"/>
</dbReference>
<evidence type="ECO:0000256" key="2">
    <source>
        <dbReference type="ARBA" id="ARBA00022741"/>
    </source>
</evidence>
<dbReference type="AlphaFoldDB" id="A6EZZ5"/>
<evidence type="ECO:0000259" key="4">
    <source>
        <dbReference type="Pfam" id="PF00582"/>
    </source>
</evidence>
<proteinExistence type="inferred from homology"/>
<dbReference type="Gene3D" id="3.40.50.620">
    <property type="entry name" value="HUPs"/>
    <property type="match status" value="1"/>
</dbReference>
<dbReference type="InterPro" id="IPR006016">
    <property type="entry name" value="UspA"/>
</dbReference>
<keyword evidence="6" id="KW-1185">Reference proteome</keyword>
<dbReference type="OrthoDB" id="5877096at2"/>
<dbReference type="Pfam" id="PF00582">
    <property type="entry name" value="Usp"/>
    <property type="match status" value="1"/>
</dbReference>
<sequence>MIPDIKTILYASDLQGATWPSMRLAFSIAQQYNATLIYAHVVNNVKELRDTIKDFEINSRIDIQEILKQTLEKAESRMKSNVEKFVAEEFSESGSPVEVDIRVLEGYPSQTLLSVAEKEHVDLIVMSSRSHGTFGQVLGSTTNKVMHNGKFPVLVIPYH</sequence>
<dbReference type="RefSeq" id="WP_007153591.1">
    <property type="nucleotide sequence ID" value="NZ_ABCP01000011.1"/>
</dbReference>
<dbReference type="EMBL" id="ABCP01000011">
    <property type="protein sequence ID" value="EDM47908.1"/>
    <property type="molecule type" value="Genomic_DNA"/>
</dbReference>
<gene>
    <name evidence="5" type="ORF">MDG893_15000</name>
</gene>
<protein>
    <submittedName>
        <fullName evidence="5">Universal stress protein family</fullName>
    </submittedName>
</protein>
<evidence type="ECO:0000256" key="3">
    <source>
        <dbReference type="ARBA" id="ARBA00022840"/>
    </source>
</evidence>
<dbReference type="PANTHER" id="PTHR46268:SF27">
    <property type="entry name" value="UNIVERSAL STRESS PROTEIN RV2623"/>
    <property type="match status" value="1"/>
</dbReference>
<dbReference type="PRINTS" id="PR01438">
    <property type="entry name" value="UNVRSLSTRESS"/>
</dbReference>
<dbReference type="Proteomes" id="UP000005856">
    <property type="component" value="Unassembled WGS sequence"/>
</dbReference>
<keyword evidence="3" id="KW-0067">ATP-binding</keyword>
<comment type="caution">
    <text evidence="5">The sequence shown here is derived from an EMBL/GenBank/DDBJ whole genome shotgun (WGS) entry which is preliminary data.</text>
</comment>
<accession>A6EZZ5</accession>
<evidence type="ECO:0000313" key="6">
    <source>
        <dbReference type="Proteomes" id="UP000005856"/>
    </source>
</evidence>
<dbReference type="GO" id="GO:0005524">
    <property type="term" value="F:ATP binding"/>
    <property type="evidence" value="ECO:0007669"/>
    <property type="project" value="UniProtKB-KW"/>
</dbReference>
<dbReference type="STRING" id="443152.MDG893_15000"/>
<dbReference type="InterPro" id="IPR006015">
    <property type="entry name" value="Universal_stress_UspA"/>
</dbReference>
<organism evidence="5 6">
    <name type="scientific">Marinobacter algicola DG893</name>
    <dbReference type="NCBI Taxonomy" id="443152"/>
    <lineage>
        <taxon>Bacteria</taxon>
        <taxon>Pseudomonadati</taxon>
        <taxon>Pseudomonadota</taxon>
        <taxon>Gammaproteobacteria</taxon>
        <taxon>Pseudomonadales</taxon>
        <taxon>Marinobacteraceae</taxon>
        <taxon>Marinobacter</taxon>
    </lineage>
</organism>
<evidence type="ECO:0000256" key="1">
    <source>
        <dbReference type="ARBA" id="ARBA00008791"/>
    </source>
</evidence>
<dbReference type="InterPro" id="IPR014729">
    <property type="entry name" value="Rossmann-like_a/b/a_fold"/>
</dbReference>
<dbReference type="SUPFAM" id="SSF52402">
    <property type="entry name" value="Adenine nucleotide alpha hydrolases-like"/>
    <property type="match status" value="1"/>
</dbReference>
<evidence type="ECO:0000313" key="5">
    <source>
        <dbReference type="EMBL" id="EDM47908.1"/>
    </source>
</evidence>
<keyword evidence="2" id="KW-0547">Nucleotide-binding</keyword>